<dbReference type="KEGG" id="aba:Acid345_3355"/>
<dbReference type="EnsemblBacteria" id="ABF42356">
    <property type="protein sequence ID" value="ABF42356"/>
    <property type="gene ID" value="Acid345_3355"/>
</dbReference>
<dbReference type="AlphaFoldDB" id="Q1IL94"/>
<name>Q1IL94_KORVE</name>
<accession>Q1IL94</accession>
<dbReference type="HOGENOM" id="CLU_1842506_0_0_0"/>
<evidence type="ECO:0000313" key="1">
    <source>
        <dbReference type="EMBL" id="ABF42356.1"/>
    </source>
</evidence>
<reference evidence="1 2" key="1">
    <citation type="journal article" date="2009" name="Appl. Environ. Microbiol.">
        <title>Three genomes from the phylum Acidobacteria provide insight into the lifestyles of these microorganisms in soils.</title>
        <authorList>
            <person name="Ward N.L."/>
            <person name="Challacombe J.F."/>
            <person name="Janssen P.H."/>
            <person name="Henrissat B."/>
            <person name="Coutinho P.M."/>
            <person name="Wu M."/>
            <person name="Xie G."/>
            <person name="Haft D.H."/>
            <person name="Sait M."/>
            <person name="Badger J."/>
            <person name="Barabote R.D."/>
            <person name="Bradley B."/>
            <person name="Brettin T.S."/>
            <person name="Brinkac L.M."/>
            <person name="Bruce D."/>
            <person name="Creasy T."/>
            <person name="Daugherty S.C."/>
            <person name="Davidsen T.M."/>
            <person name="DeBoy R.T."/>
            <person name="Detter J.C."/>
            <person name="Dodson R.J."/>
            <person name="Durkin A.S."/>
            <person name="Ganapathy A."/>
            <person name="Gwinn-Giglio M."/>
            <person name="Han C.S."/>
            <person name="Khouri H."/>
            <person name="Kiss H."/>
            <person name="Kothari S.P."/>
            <person name="Madupu R."/>
            <person name="Nelson K.E."/>
            <person name="Nelson W.C."/>
            <person name="Paulsen I."/>
            <person name="Penn K."/>
            <person name="Ren Q."/>
            <person name="Rosovitz M.J."/>
            <person name="Selengut J.D."/>
            <person name="Shrivastava S."/>
            <person name="Sullivan S.A."/>
            <person name="Tapia R."/>
            <person name="Thompson L.S."/>
            <person name="Watkins K.L."/>
            <person name="Yang Q."/>
            <person name="Yu C."/>
            <person name="Zafar N."/>
            <person name="Zhou L."/>
            <person name="Kuske C.R."/>
        </authorList>
    </citation>
    <scope>NUCLEOTIDE SEQUENCE [LARGE SCALE GENOMIC DNA]</scope>
    <source>
        <strain evidence="1 2">Ellin345</strain>
    </source>
</reference>
<dbReference type="STRING" id="204669.Acid345_3355"/>
<evidence type="ECO:0000313" key="2">
    <source>
        <dbReference type="Proteomes" id="UP000002432"/>
    </source>
</evidence>
<dbReference type="Proteomes" id="UP000002432">
    <property type="component" value="Chromosome"/>
</dbReference>
<keyword evidence="2" id="KW-1185">Reference proteome</keyword>
<dbReference type="EMBL" id="CP000360">
    <property type="protein sequence ID" value="ABF42356.1"/>
    <property type="molecule type" value="Genomic_DNA"/>
</dbReference>
<sequence length="139" mass="15632">MLSGVSWITIVKMSENATSQLLARIVGKCPICKLPPRRHAWSQLASTICGDPSFQESLANFFQLFRTHEWMRLRAYQGFDPMRDAVVVYAVRCPDGGALVLAVRSNFDLYAPDELYGCEIIDAKASDALCTQLENWEDI</sequence>
<protein>
    <submittedName>
        <fullName evidence="1">Uncharacterized protein</fullName>
    </submittedName>
</protein>
<proteinExistence type="predicted"/>
<gene>
    <name evidence="1" type="ordered locus">Acid345_3355</name>
</gene>
<organism evidence="1 2">
    <name type="scientific">Koribacter versatilis (strain Ellin345)</name>
    <dbReference type="NCBI Taxonomy" id="204669"/>
    <lineage>
        <taxon>Bacteria</taxon>
        <taxon>Pseudomonadati</taxon>
        <taxon>Acidobacteriota</taxon>
        <taxon>Terriglobia</taxon>
        <taxon>Terriglobales</taxon>
        <taxon>Candidatus Korobacteraceae</taxon>
        <taxon>Candidatus Korobacter</taxon>
    </lineage>
</organism>